<comment type="caution">
    <text evidence="4">The sequence shown here is derived from an EMBL/GenBank/DDBJ whole genome shotgun (WGS) entry which is preliminary data.</text>
</comment>
<keyword evidence="2" id="KW-0521">NADP</keyword>
<dbReference type="AlphaFoldDB" id="A0A1T3CL76"/>
<dbReference type="PANTHER" id="PTHR43639">
    <property type="entry name" value="OXIDOREDUCTASE, SHORT-CHAIN DEHYDROGENASE/REDUCTASE FAMILY (AFU_ORTHOLOGUE AFUA_5G02870)"/>
    <property type="match status" value="1"/>
</dbReference>
<dbReference type="FunFam" id="3.40.50.720:FF:000084">
    <property type="entry name" value="Short-chain dehydrogenase reductase"/>
    <property type="match status" value="1"/>
</dbReference>
<proteinExistence type="inferred from homology"/>
<evidence type="ECO:0000313" key="4">
    <source>
        <dbReference type="EMBL" id="OPB41839.1"/>
    </source>
</evidence>
<dbReference type="EMBL" id="LVVK01000014">
    <property type="protein sequence ID" value="OPB41839.1"/>
    <property type="molecule type" value="Genomic_DNA"/>
</dbReference>
<dbReference type="GO" id="GO:0016491">
    <property type="term" value="F:oxidoreductase activity"/>
    <property type="evidence" value="ECO:0007669"/>
    <property type="project" value="UniProtKB-KW"/>
</dbReference>
<accession>A0A1T3CL76</accession>
<dbReference type="PANTHER" id="PTHR43639:SF1">
    <property type="entry name" value="SHORT-CHAIN DEHYDROGENASE_REDUCTASE FAMILY PROTEIN"/>
    <property type="match status" value="1"/>
</dbReference>
<dbReference type="PRINTS" id="PR00080">
    <property type="entry name" value="SDRFAMILY"/>
</dbReference>
<dbReference type="InterPro" id="IPR036291">
    <property type="entry name" value="NAD(P)-bd_dom_sf"/>
</dbReference>
<dbReference type="SUPFAM" id="SSF51735">
    <property type="entry name" value="NAD(P)-binding Rossmann-fold domains"/>
    <property type="match status" value="1"/>
</dbReference>
<dbReference type="PRINTS" id="PR00081">
    <property type="entry name" value="GDHRDH"/>
</dbReference>
<protein>
    <submittedName>
        <fullName evidence="4">Short chain dehydrogenase/reductase</fullName>
    </submittedName>
</protein>
<dbReference type="OrthoDB" id="47007at2759"/>
<keyword evidence="3" id="KW-0560">Oxidoreductase</keyword>
<dbReference type="Gene3D" id="3.40.50.720">
    <property type="entry name" value="NAD(P)-binding Rossmann-like Domain"/>
    <property type="match status" value="1"/>
</dbReference>
<name>A0A1T3CL76_9HYPO</name>
<organism evidence="4 5">
    <name type="scientific">Trichoderma guizhouense</name>
    <dbReference type="NCBI Taxonomy" id="1491466"/>
    <lineage>
        <taxon>Eukaryota</taxon>
        <taxon>Fungi</taxon>
        <taxon>Dikarya</taxon>
        <taxon>Ascomycota</taxon>
        <taxon>Pezizomycotina</taxon>
        <taxon>Sordariomycetes</taxon>
        <taxon>Hypocreomycetidae</taxon>
        <taxon>Hypocreales</taxon>
        <taxon>Hypocreaceae</taxon>
        <taxon>Trichoderma</taxon>
    </lineage>
</organism>
<reference evidence="4 5" key="1">
    <citation type="submission" date="2016-04" db="EMBL/GenBank/DDBJ databases">
        <title>Multiple horizontal gene transfer events from other fungi enriched the ability of the initially mycotrophic fungus Trichoderma (Ascomycota) to feed on dead plant biomass.</title>
        <authorList>
            <person name="Atanasova L."/>
            <person name="Chenthamara K."/>
            <person name="Zhang J."/>
            <person name="Grujic M."/>
            <person name="Henrissat B."/>
            <person name="Kuo A."/>
            <person name="Aertz A."/>
            <person name="Salamov A."/>
            <person name="Lipzen A."/>
            <person name="Labutti K."/>
            <person name="Barry K."/>
            <person name="Miao Y."/>
            <person name="Rahimi M.J."/>
            <person name="Shen Q."/>
            <person name="Grigoriev I.V."/>
            <person name="Kubicek C.P."/>
            <person name="Druzhinina I.S."/>
        </authorList>
    </citation>
    <scope>NUCLEOTIDE SEQUENCE [LARGE SCALE GENOMIC DNA]</scope>
    <source>
        <strain evidence="4 5">NJAU 4742</strain>
    </source>
</reference>
<dbReference type="Pfam" id="PF13561">
    <property type="entry name" value="adh_short_C2"/>
    <property type="match status" value="1"/>
</dbReference>
<evidence type="ECO:0000256" key="2">
    <source>
        <dbReference type="ARBA" id="ARBA00022857"/>
    </source>
</evidence>
<gene>
    <name evidence="4" type="ORF">A0O28_0103990</name>
</gene>
<keyword evidence="5" id="KW-1185">Reference proteome</keyword>
<dbReference type="Proteomes" id="UP000191004">
    <property type="component" value="Unassembled WGS sequence"/>
</dbReference>
<evidence type="ECO:0000256" key="1">
    <source>
        <dbReference type="ARBA" id="ARBA00006484"/>
    </source>
</evidence>
<sequence>MAVQGPLTNKIAIITGSGKENGIGAAIALTLARAGARVTINHVSDSSAARAVEVVSTIEAAAGKGSVISIQADVSTAEGTKKIVEGTLSAFKVDHIDIIVNNAAIATYSPTLQTPPEDIFRVFGVVVVGPVLLLQAAYPHMSHGGRVINIGTVSSKMGFYQLPIYAAAKAAMDQLTWTLSREIGRDGKNITINTIAPGPVDTDSVPAGDPGAQAMKKWLVSLTRAEDRVGSVNDIADAVLLLADEKSRWITGQYISASGGIV</sequence>
<comment type="similarity">
    <text evidence="1">Belongs to the short-chain dehydrogenases/reductases (SDR) family.</text>
</comment>
<evidence type="ECO:0000313" key="5">
    <source>
        <dbReference type="Proteomes" id="UP000191004"/>
    </source>
</evidence>
<evidence type="ECO:0000256" key="3">
    <source>
        <dbReference type="ARBA" id="ARBA00023002"/>
    </source>
</evidence>
<dbReference type="InterPro" id="IPR002347">
    <property type="entry name" value="SDR_fam"/>
</dbReference>